<dbReference type="Proteomes" id="UP000635606">
    <property type="component" value="Unassembled WGS sequence"/>
</dbReference>
<reference evidence="2" key="1">
    <citation type="submission" date="2021-01" db="EMBL/GenBank/DDBJ databases">
        <title>Whole genome shotgun sequence of Virgisporangium ochraceum NBRC 16418.</title>
        <authorList>
            <person name="Komaki H."/>
            <person name="Tamura T."/>
        </authorList>
    </citation>
    <scope>NUCLEOTIDE SEQUENCE</scope>
    <source>
        <strain evidence="2">NBRC 16418</strain>
    </source>
</reference>
<proteinExistence type="predicted"/>
<protein>
    <submittedName>
        <fullName evidence="2">Uncharacterized protein</fullName>
    </submittedName>
</protein>
<organism evidence="2 3">
    <name type="scientific">Virgisporangium ochraceum</name>
    <dbReference type="NCBI Taxonomy" id="65505"/>
    <lineage>
        <taxon>Bacteria</taxon>
        <taxon>Bacillati</taxon>
        <taxon>Actinomycetota</taxon>
        <taxon>Actinomycetes</taxon>
        <taxon>Micromonosporales</taxon>
        <taxon>Micromonosporaceae</taxon>
        <taxon>Virgisporangium</taxon>
    </lineage>
</organism>
<dbReference type="AlphaFoldDB" id="A0A8J4A1C3"/>
<evidence type="ECO:0000313" key="3">
    <source>
        <dbReference type="Proteomes" id="UP000635606"/>
    </source>
</evidence>
<feature type="compositionally biased region" description="Basic residues" evidence="1">
    <location>
        <begin position="1"/>
        <end position="10"/>
    </location>
</feature>
<gene>
    <name evidence="2" type="ORF">Voc01_076890</name>
</gene>
<dbReference type="EMBL" id="BOPH01000105">
    <property type="protein sequence ID" value="GIJ72772.1"/>
    <property type="molecule type" value="Genomic_DNA"/>
</dbReference>
<keyword evidence="3" id="KW-1185">Reference proteome</keyword>
<comment type="caution">
    <text evidence="2">The sequence shown here is derived from an EMBL/GenBank/DDBJ whole genome shotgun (WGS) entry which is preliminary data.</text>
</comment>
<accession>A0A8J4A1C3</accession>
<evidence type="ECO:0000313" key="2">
    <source>
        <dbReference type="EMBL" id="GIJ72772.1"/>
    </source>
</evidence>
<name>A0A8J4A1C3_9ACTN</name>
<feature type="region of interest" description="Disordered" evidence="1">
    <location>
        <begin position="1"/>
        <end position="22"/>
    </location>
</feature>
<evidence type="ECO:0000256" key="1">
    <source>
        <dbReference type="SAM" id="MobiDB-lite"/>
    </source>
</evidence>
<sequence>MGYRRSRRQPARGPVEPDPGHGCADPSRCVRAFCAVPVDIALVAPGNTRVVVRELPGWPLSASALFDRLNGRITREQLLRIASSDPFGAHLHFPVLVRIRLSGQVPPRLAFDPGEALRLTGWSDRPGVDHLARAWCCTLLTIAPGGDDDLVTVAAKLVESCQVLGGDLPELAGQLLAWRAATEDPDIARLPGRDHGRADPVALLALLLLRAATDPTDTRLVDLARTLADSDAPAVPMPRPWRRLIDTILTPLRPTHPDLDRLADALVRADTR</sequence>